<comment type="caution">
    <text evidence="1">The sequence shown here is derived from an EMBL/GenBank/DDBJ whole genome shotgun (WGS) entry which is preliminary data.</text>
</comment>
<evidence type="ECO:0000313" key="2">
    <source>
        <dbReference type="Proteomes" id="UP001231649"/>
    </source>
</evidence>
<sequence>MSVEKTEVETFFGRCRCCLAYGYLKNMWIEHQFDGEAEVYGEMLVECFALTWEHSEDSMEQDQICEQCIFRLRDASDFKKVVLNSQEELLQEFENENSLNVNIKEERLEEEFLEEYKTEVTADTTDFTYEEEDTEFDMDTADNMTGVKDETEYEEIEYLEDEDASVVNDAFDTDSSQQTDQSKQVRSRRKQPRHHDLHDVEAPQRKWPKKLPKSERQKTYKQYSEVDLRKCLEEVRNNVLTANEASIKYDIPKKTICAKIRAKPNADEEVETNREKMFQLIKEIKTILTFTNATPYKSKNIRYYCAYCSTDGPHFEDPDDLRTHTRTEHVGHRTEKIEYAMRPYWMNEVIKLDIENLLCTVCCVVINNWNEMFRHLKDKHNVHLDQAYTRVIPYVLRSNLQCALCKESFSNYLHLDGHMNAHYNNYVCDDCGDTFLARTRLKQHIQIHNTGKFSCSFCEKVFTLQKYRRKHEETVHEQRAKYRCQYCPERFAGEYLKHLHCLSAHPETVKTITCEFCGDSFTWKQYYTAHIRKKHQNKKPYECSKCNKKFFGNYELKEHMLRHVGVKNFECPICHKRYVSTNSLKQHMKQHKKKGEIPNDTIFCVQ</sequence>
<keyword evidence="2" id="KW-1185">Reference proteome</keyword>
<protein>
    <submittedName>
        <fullName evidence="1">Uncharacterized protein</fullName>
    </submittedName>
</protein>
<accession>A0ACC2Q1K6</accession>
<gene>
    <name evidence="1" type="ORF">PYW08_012734</name>
</gene>
<name>A0ACC2Q1K6_9NEOP</name>
<proteinExistence type="predicted"/>
<organism evidence="1 2">
    <name type="scientific">Mythimna loreyi</name>
    <dbReference type="NCBI Taxonomy" id="667449"/>
    <lineage>
        <taxon>Eukaryota</taxon>
        <taxon>Metazoa</taxon>
        <taxon>Ecdysozoa</taxon>
        <taxon>Arthropoda</taxon>
        <taxon>Hexapoda</taxon>
        <taxon>Insecta</taxon>
        <taxon>Pterygota</taxon>
        <taxon>Neoptera</taxon>
        <taxon>Endopterygota</taxon>
        <taxon>Lepidoptera</taxon>
        <taxon>Glossata</taxon>
        <taxon>Ditrysia</taxon>
        <taxon>Noctuoidea</taxon>
        <taxon>Noctuidae</taxon>
        <taxon>Noctuinae</taxon>
        <taxon>Hadenini</taxon>
        <taxon>Mythimna</taxon>
    </lineage>
</organism>
<dbReference type="EMBL" id="CM056807">
    <property type="protein sequence ID" value="KAJ8705688.1"/>
    <property type="molecule type" value="Genomic_DNA"/>
</dbReference>
<reference evidence="1" key="1">
    <citation type="submission" date="2023-03" db="EMBL/GenBank/DDBJ databases">
        <title>Chromosome-level genomes of two armyworms, Mythimna separata and Mythimna loreyi, provide insights into the biosynthesis and reception of sex pheromones.</title>
        <authorList>
            <person name="Zhao H."/>
        </authorList>
    </citation>
    <scope>NUCLEOTIDE SEQUENCE</scope>
    <source>
        <strain evidence="1">BeijingLab</strain>
    </source>
</reference>
<dbReference type="Proteomes" id="UP001231649">
    <property type="component" value="Chromosome 31"/>
</dbReference>
<evidence type="ECO:0000313" key="1">
    <source>
        <dbReference type="EMBL" id="KAJ8705688.1"/>
    </source>
</evidence>